<protein>
    <recommendedName>
        <fullName evidence="3">Sel1 repeat family protein</fullName>
    </recommendedName>
</protein>
<name>A0ABM6FH04_9BURK</name>
<geneLocation type="plasmid" evidence="1 2">
    <name>unnamed1</name>
</geneLocation>
<evidence type="ECO:0008006" key="3">
    <source>
        <dbReference type="Google" id="ProtNLM"/>
    </source>
</evidence>
<dbReference type="Proteomes" id="UP000177515">
    <property type="component" value="Plasmid unnamed1"/>
</dbReference>
<dbReference type="Pfam" id="PF08238">
    <property type="entry name" value="Sel1"/>
    <property type="match status" value="4"/>
</dbReference>
<dbReference type="SUPFAM" id="SSF81901">
    <property type="entry name" value="HCP-like"/>
    <property type="match status" value="1"/>
</dbReference>
<dbReference type="EMBL" id="CP017756">
    <property type="protein sequence ID" value="AOZ11188.1"/>
    <property type="molecule type" value="Genomic_DNA"/>
</dbReference>
<dbReference type="Gene3D" id="1.25.40.10">
    <property type="entry name" value="Tetratricopeptide repeat domain"/>
    <property type="match status" value="2"/>
</dbReference>
<organism evidence="1 2">
    <name type="scientific">Cupriavidus malaysiensis</name>
    <dbReference type="NCBI Taxonomy" id="367825"/>
    <lineage>
        <taxon>Bacteria</taxon>
        <taxon>Pseudomonadati</taxon>
        <taxon>Pseudomonadota</taxon>
        <taxon>Betaproteobacteria</taxon>
        <taxon>Burkholderiales</taxon>
        <taxon>Burkholderiaceae</taxon>
        <taxon>Cupriavidus</taxon>
    </lineage>
</organism>
<keyword evidence="2" id="KW-1185">Reference proteome</keyword>
<dbReference type="InterPro" id="IPR006597">
    <property type="entry name" value="Sel1-like"/>
</dbReference>
<keyword evidence="1" id="KW-0614">Plasmid</keyword>
<dbReference type="InterPro" id="IPR052945">
    <property type="entry name" value="Mitotic_Regulator"/>
</dbReference>
<dbReference type="RefSeq" id="WP_071073825.1">
    <property type="nucleotide sequence ID" value="NZ_CP017756.1"/>
</dbReference>
<dbReference type="PANTHER" id="PTHR43628">
    <property type="entry name" value="ACTIVATOR OF C KINASE PROTEIN 1-RELATED"/>
    <property type="match status" value="1"/>
</dbReference>
<evidence type="ECO:0000313" key="2">
    <source>
        <dbReference type="Proteomes" id="UP000177515"/>
    </source>
</evidence>
<sequence length="272" mass="30003">MTKLRELANNGNRSAALQYGYLYHVGRAPKHGERAGGKDIQIAMRAYELAAGKTTDDEKLTGNAIAAYNLGLIYLWGQNTGAPSAKDAVRWFTAAAGDRDVGGKSFLPAAMQLANIYEKGFQDVPKNPQLSTHWYRIAASLREPVAQFKLGRALIEGIGLDKNNFEGMNSLRNAADKWNRPAMYYLAGLYANGSDYQEQNLFEAAKWLVIAATGDPRYKKAADSMLANLTQKEQQRVAQSAKIWVSGHQRVPERIEYNAPLNVEPRAIPGAK</sequence>
<dbReference type="InterPro" id="IPR011990">
    <property type="entry name" value="TPR-like_helical_dom_sf"/>
</dbReference>
<reference evidence="1 2" key="1">
    <citation type="submission" date="2016-10" db="EMBL/GenBank/DDBJ databases">
        <title>Complete genome sequences of three Cupriavidus strains isolated from various Malaysian environments.</title>
        <authorList>
            <person name="Abdullah A.A.-A."/>
            <person name="Shafie N.A.H."/>
            <person name="Lau N.S."/>
        </authorList>
    </citation>
    <scope>NUCLEOTIDE SEQUENCE [LARGE SCALE GENOMIC DNA]</scope>
    <source>
        <strain evidence="1 2">USMAA1020</strain>
        <plasmid evidence="1 2">unnamed1</plasmid>
    </source>
</reference>
<accession>A0ABM6FH04</accession>
<proteinExistence type="predicted"/>
<evidence type="ECO:0000313" key="1">
    <source>
        <dbReference type="EMBL" id="AOZ11188.1"/>
    </source>
</evidence>
<dbReference type="SMART" id="SM00671">
    <property type="entry name" value="SEL1"/>
    <property type="match status" value="5"/>
</dbReference>
<gene>
    <name evidence="1" type="ORF">BKK80_35130</name>
</gene>
<dbReference type="PANTHER" id="PTHR43628:SF1">
    <property type="entry name" value="CHITIN SYNTHASE REGULATORY FACTOR 2-RELATED"/>
    <property type="match status" value="1"/>
</dbReference>